<accession>A0A517U3Y2</accession>
<dbReference type="Proteomes" id="UP000317909">
    <property type="component" value="Chromosome"/>
</dbReference>
<dbReference type="InterPro" id="IPR052336">
    <property type="entry name" value="MlaD_Phospholipid_Transporter"/>
</dbReference>
<evidence type="ECO:0000313" key="4">
    <source>
        <dbReference type="Proteomes" id="UP000317909"/>
    </source>
</evidence>
<dbReference type="OrthoDB" id="260338at2"/>
<dbReference type="PANTHER" id="PTHR33371">
    <property type="entry name" value="INTERMEMBRANE PHOSPHOLIPID TRANSPORT SYSTEM BINDING PROTEIN MLAD-RELATED"/>
    <property type="match status" value="1"/>
</dbReference>
<protein>
    <submittedName>
        <fullName evidence="3">Mce related protein</fullName>
    </submittedName>
</protein>
<feature type="domain" description="Mce/MlaD" evidence="2">
    <location>
        <begin position="40"/>
        <end position="113"/>
    </location>
</feature>
<proteinExistence type="predicted"/>
<evidence type="ECO:0000256" key="1">
    <source>
        <dbReference type="SAM" id="Phobius"/>
    </source>
</evidence>
<sequence length="369" mass="39890">MNERTKQFRVGLVVFSTMIISSTLIILNSDFSSTLPFSGKYQVKMLVREAPGVAPDTPVRRRGLPIGRVASVEDTDDGALITMNIEDGKQIKSNEMGRIQTSLVGDAVIEFSPASSSAGATPVAPGSTVKGQYMSNPMDMMANMQGDLKQTIVALGDAGEEVAELADRVNQVLGENDMQRVKRLVESMDQAMTQFTAVTTNLNDIVGDPLFKQQLKDGLSQLPSLVSDARAIMGALQGALKSADENLKNLQGLTGPLGDRGTAIVATLEQSVRNLEELLGQVAQLTRNVNGSEGTLGLLIRDRQLYDNINQTISQANAAICDVRKIVGNPELSRRINMILDNVWVLTDKLARDPARLARGIVDRETPIK</sequence>
<dbReference type="Pfam" id="PF02470">
    <property type="entry name" value="MlaD"/>
    <property type="match status" value="1"/>
</dbReference>
<gene>
    <name evidence="3" type="ORF">I41_45440</name>
</gene>
<dbReference type="EMBL" id="CP036339">
    <property type="protein sequence ID" value="QDT75334.1"/>
    <property type="molecule type" value="Genomic_DNA"/>
</dbReference>
<dbReference type="RefSeq" id="WP_145434998.1">
    <property type="nucleotide sequence ID" value="NZ_CP036339.1"/>
</dbReference>
<organism evidence="3 4">
    <name type="scientific">Lacipirellula limnantheis</name>
    <dbReference type="NCBI Taxonomy" id="2528024"/>
    <lineage>
        <taxon>Bacteria</taxon>
        <taxon>Pseudomonadati</taxon>
        <taxon>Planctomycetota</taxon>
        <taxon>Planctomycetia</taxon>
        <taxon>Pirellulales</taxon>
        <taxon>Lacipirellulaceae</taxon>
        <taxon>Lacipirellula</taxon>
    </lineage>
</organism>
<evidence type="ECO:0000259" key="2">
    <source>
        <dbReference type="Pfam" id="PF02470"/>
    </source>
</evidence>
<name>A0A517U3Y2_9BACT</name>
<keyword evidence="1" id="KW-0812">Transmembrane</keyword>
<dbReference type="PANTHER" id="PTHR33371:SF4">
    <property type="entry name" value="INTERMEMBRANE PHOSPHOLIPID TRANSPORT SYSTEM BINDING PROTEIN MLAD"/>
    <property type="match status" value="1"/>
</dbReference>
<feature type="transmembrane region" description="Helical" evidence="1">
    <location>
        <begin position="7"/>
        <end position="27"/>
    </location>
</feature>
<reference evidence="3 4" key="1">
    <citation type="submission" date="2019-02" db="EMBL/GenBank/DDBJ databases">
        <title>Deep-cultivation of Planctomycetes and their phenomic and genomic characterization uncovers novel biology.</title>
        <authorList>
            <person name="Wiegand S."/>
            <person name="Jogler M."/>
            <person name="Boedeker C."/>
            <person name="Pinto D."/>
            <person name="Vollmers J."/>
            <person name="Rivas-Marin E."/>
            <person name="Kohn T."/>
            <person name="Peeters S.H."/>
            <person name="Heuer A."/>
            <person name="Rast P."/>
            <person name="Oberbeckmann S."/>
            <person name="Bunk B."/>
            <person name="Jeske O."/>
            <person name="Meyerdierks A."/>
            <person name="Storesund J.E."/>
            <person name="Kallscheuer N."/>
            <person name="Luecker S."/>
            <person name="Lage O.M."/>
            <person name="Pohl T."/>
            <person name="Merkel B.J."/>
            <person name="Hornburger P."/>
            <person name="Mueller R.-W."/>
            <person name="Bruemmer F."/>
            <person name="Labrenz M."/>
            <person name="Spormann A.M."/>
            <person name="Op den Camp H."/>
            <person name="Overmann J."/>
            <person name="Amann R."/>
            <person name="Jetten M.S.M."/>
            <person name="Mascher T."/>
            <person name="Medema M.H."/>
            <person name="Devos D.P."/>
            <person name="Kaster A.-K."/>
            <person name="Ovreas L."/>
            <person name="Rohde M."/>
            <person name="Galperin M.Y."/>
            <person name="Jogler C."/>
        </authorList>
    </citation>
    <scope>NUCLEOTIDE SEQUENCE [LARGE SCALE GENOMIC DNA]</scope>
    <source>
        <strain evidence="3 4">I41</strain>
    </source>
</reference>
<evidence type="ECO:0000313" key="3">
    <source>
        <dbReference type="EMBL" id="QDT75334.1"/>
    </source>
</evidence>
<keyword evidence="4" id="KW-1185">Reference proteome</keyword>
<dbReference type="InterPro" id="IPR003399">
    <property type="entry name" value="Mce/MlaD"/>
</dbReference>
<keyword evidence="1" id="KW-1133">Transmembrane helix</keyword>
<keyword evidence="1" id="KW-0472">Membrane</keyword>
<dbReference type="KEGG" id="llh:I41_45440"/>
<dbReference type="AlphaFoldDB" id="A0A517U3Y2"/>